<keyword evidence="3" id="KW-1185">Reference proteome</keyword>
<dbReference type="WBParaSite" id="GPLIN_000539900">
    <property type="protein sequence ID" value="GPLIN_000539900"/>
    <property type="gene ID" value="GPLIN_000539900"/>
</dbReference>
<name>A0A183BXQ9_GLOPA</name>
<keyword evidence="2" id="KW-1133">Transmembrane helix</keyword>
<dbReference type="AlphaFoldDB" id="A0A183BXQ9"/>
<feature type="transmembrane region" description="Helical" evidence="2">
    <location>
        <begin position="144"/>
        <end position="165"/>
    </location>
</feature>
<evidence type="ECO:0000313" key="3">
    <source>
        <dbReference type="Proteomes" id="UP000050741"/>
    </source>
</evidence>
<sequence length="252" mass="28257">MVTLLNSREASTSETPQNRDNGKKLVRGGPYINGALYSPEVIEQLENQGKKIVLTKKYDLVAHAKAITEAKQNLAKYDKQMLELAKLETHLQSKTEFANCRTTIAMMLCFHMNGFCKTKKPLLNAQVGLNGTIRCNFVAHPPTIIIVLLLVMIASSISSVIHYYPCRIPMPFQMDAFALYIFQMKVWFLVAQCQCMAPISSKAFENKTITIRESCKHTTGNANILMLSSESMNTTTLHLVLVVGFSIIQKKH</sequence>
<accession>A0A183BXQ9</accession>
<keyword evidence="2" id="KW-0812">Transmembrane</keyword>
<reference evidence="3" key="2">
    <citation type="submission" date="2014-05" db="EMBL/GenBank/DDBJ databases">
        <title>The genome and life-stage specific transcriptomes of Globodera pallida elucidate key aspects of plant parasitism by a cyst nematode.</title>
        <authorList>
            <person name="Cotton J.A."/>
            <person name="Lilley C.J."/>
            <person name="Jones L.M."/>
            <person name="Kikuchi T."/>
            <person name="Reid A.J."/>
            <person name="Thorpe P."/>
            <person name="Tsai I.J."/>
            <person name="Beasley H."/>
            <person name="Blok V."/>
            <person name="Cock P.J.A."/>
            <person name="Van den Akker S.E."/>
            <person name="Holroyd N."/>
            <person name="Hunt M."/>
            <person name="Mantelin S."/>
            <person name="Naghra H."/>
            <person name="Pain A."/>
            <person name="Palomares-Rius J.E."/>
            <person name="Zarowiecki M."/>
            <person name="Berriman M."/>
            <person name="Jones J.T."/>
            <person name="Urwin P.E."/>
        </authorList>
    </citation>
    <scope>NUCLEOTIDE SEQUENCE [LARGE SCALE GENOMIC DNA]</scope>
    <source>
        <strain evidence="3">Lindley</strain>
    </source>
</reference>
<organism evidence="3 4">
    <name type="scientific">Globodera pallida</name>
    <name type="common">Potato cyst nematode worm</name>
    <name type="synonym">Heterodera pallida</name>
    <dbReference type="NCBI Taxonomy" id="36090"/>
    <lineage>
        <taxon>Eukaryota</taxon>
        <taxon>Metazoa</taxon>
        <taxon>Ecdysozoa</taxon>
        <taxon>Nematoda</taxon>
        <taxon>Chromadorea</taxon>
        <taxon>Rhabditida</taxon>
        <taxon>Tylenchina</taxon>
        <taxon>Tylenchomorpha</taxon>
        <taxon>Tylenchoidea</taxon>
        <taxon>Heteroderidae</taxon>
        <taxon>Heteroderinae</taxon>
        <taxon>Globodera</taxon>
    </lineage>
</organism>
<feature type="region of interest" description="Disordered" evidence="1">
    <location>
        <begin position="1"/>
        <end position="26"/>
    </location>
</feature>
<dbReference type="Proteomes" id="UP000050741">
    <property type="component" value="Unassembled WGS sequence"/>
</dbReference>
<keyword evidence="2" id="KW-0472">Membrane</keyword>
<reference evidence="4" key="3">
    <citation type="submission" date="2016-06" db="UniProtKB">
        <authorList>
            <consortium name="WormBaseParasite"/>
        </authorList>
    </citation>
    <scope>IDENTIFICATION</scope>
</reference>
<feature type="compositionally biased region" description="Polar residues" evidence="1">
    <location>
        <begin position="1"/>
        <end position="19"/>
    </location>
</feature>
<evidence type="ECO:0000256" key="1">
    <source>
        <dbReference type="SAM" id="MobiDB-lite"/>
    </source>
</evidence>
<reference evidence="3" key="1">
    <citation type="submission" date="2013-12" db="EMBL/GenBank/DDBJ databases">
        <authorList>
            <person name="Aslett M."/>
        </authorList>
    </citation>
    <scope>NUCLEOTIDE SEQUENCE [LARGE SCALE GENOMIC DNA]</scope>
    <source>
        <strain evidence="3">Lindley</strain>
    </source>
</reference>
<protein>
    <submittedName>
        <fullName evidence="4">Reverse transcriptase domain-containing protein</fullName>
    </submittedName>
</protein>
<proteinExistence type="predicted"/>
<evidence type="ECO:0000313" key="4">
    <source>
        <dbReference type="WBParaSite" id="GPLIN_000539900"/>
    </source>
</evidence>
<evidence type="ECO:0000256" key="2">
    <source>
        <dbReference type="SAM" id="Phobius"/>
    </source>
</evidence>